<reference evidence="8" key="2">
    <citation type="journal article" date="2018" name="Environ. Sci. Technol.">
        <title>The Toxicogenome of Hyalella azteca: A Model for Sediment Ecotoxicology and Evolutionary Toxicology.</title>
        <authorList>
            <person name="Poynton H.C."/>
            <person name="Hasenbein S."/>
            <person name="Benoit J.B."/>
            <person name="Sepulveda M.S."/>
            <person name="Poelchau M.F."/>
            <person name="Hughes D.S.T."/>
            <person name="Murali S.C."/>
            <person name="Chen S."/>
            <person name="Glastad K.M."/>
            <person name="Goodisman M.A.D."/>
            <person name="Werren J.H."/>
            <person name="Vineis J.H."/>
            <person name="Bowen J.L."/>
            <person name="Friedrich M."/>
            <person name="Jones J."/>
            <person name="Robertson H.M."/>
            <person name="Feyereisen R."/>
            <person name="Mechler-Hickson A."/>
            <person name="Mathers N."/>
            <person name="Lee C.E."/>
            <person name="Colbourne J.K."/>
            <person name="Biales A."/>
            <person name="Johnston J.S."/>
            <person name="Wellborn G.A."/>
            <person name="Rosendale A.J."/>
            <person name="Cridge A.G."/>
            <person name="Munoz-Torres M.C."/>
            <person name="Bain P.A."/>
            <person name="Manny A.R."/>
            <person name="Major K.M."/>
            <person name="Lambert F.N."/>
            <person name="Vulpe C.D."/>
            <person name="Tuck P."/>
            <person name="Blalock B.J."/>
            <person name="Lin Y.Y."/>
            <person name="Smith M.E."/>
            <person name="Ochoa-Acuna H."/>
            <person name="Chen M.M."/>
            <person name="Childers C.P."/>
            <person name="Qu J."/>
            <person name="Dugan S."/>
            <person name="Lee S.L."/>
            <person name="Chao H."/>
            <person name="Dinh H."/>
            <person name="Han Y."/>
            <person name="Doddapaneni H."/>
            <person name="Worley K.C."/>
            <person name="Muzny D.M."/>
            <person name="Gibbs R.A."/>
            <person name="Richards S."/>
        </authorList>
    </citation>
    <scope>NUCLEOTIDE SEQUENCE</scope>
    <source>
        <strain evidence="8">HAZT.00-mixed</strain>
        <tissue evidence="8">Whole organism</tissue>
    </source>
</reference>
<dbReference type="Gene3D" id="3.40.30.10">
    <property type="entry name" value="Glutaredoxin"/>
    <property type="match status" value="1"/>
</dbReference>
<evidence type="ECO:0000259" key="7">
    <source>
        <dbReference type="SMART" id="SM00916"/>
    </source>
</evidence>
<keyword evidence="5" id="KW-0687">Ribonucleoprotein</keyword>
<dbReference type="InterPro" id="IPR039927">
    <property type="entry name" value="Ribosomal_mL43"/>
</dbReference>
<dbReference type="GO" id="GO:0005762">
    <property type="term" value="C:mitochondrial large ribosomal subunit"/>
    <property type="evidence" value="ECO:0007669"/>
    <property type="project" value="TreeGrafter"/>
</dbReference>
<comment type="caution">
    <text evidence="8">The sequence shown here is derived from an EMBL/GenBank/DDBJ whole genome shotgun (WGS) entry which is preliminary data.</text>
</comment>
<keyword evidence="4" id="KW-0496">Mitochondrion</keyword>
<name>A0A6A0HAY3_HYAAZ</name>
<dbReference type="OrthoDB" id="88at2759"/>
<evidence type="ECO:0000256" key="2">
    <source>
        <dbReference type="ARBA" id="ARBA00006073"/>
    </source>
</evidence>
<sequence length="185" mass="21698">MTASVWNHFWGTTIARTPHYNGIGRFTQQLQRITFKFCKSSGASKGVRIPNFRDFIEKDLIHYARSNPGVVVYLKPRRHRGPVLKAEYLNGEEEYLYLAKRPREEIVRWVDHYTTRSGQPTARLMKTHHTHHLSIQGVWTPWTHRHPDTFTRTYPDEEASQAEKIEKTATDELREIAERLSIGEN</sequence>
<evidence type="ECO:0000313" key="8">
    <source>
        <dbReference type="EMBL" id="KAA0202381.1"/>
    </source>
</evidence>
<comment type="subcellular location">
    <subcellularLocation>
        <location evidence="1">Mitochondrion</location>
    </subcellularLocation>
</comment>
<feature type="domain" description="Ribosomal protein/NADH dehydrogenase" evidence="7">
    <location>
        <begin position="39"/>
        <end position="117"/>
    </location>
</feature>
<dbReference type="AlphaFoldDB" id="A0A6A0HAY3"/>
<protein>
    <recommendedName>
        <fullName evidence="6">Large ribosomal subunit protein mL43</fullName>
    </recommendedName>
</protein>
<keyword evidence="3" id="KW-0689">Ribosomal protein</keyword>
<dbReference type="Pfam" id="PF05047">
    <property type="entry name" value="L51_S25_CI-B8"/>
    <property type="match status" value="1"/>
</dbReference>
<comment type="similarity">
    <text evidence="2">Belongs to the mitochondrion-specific ribosomal protein mL43 family.</text>
</comment>
<reference evidence="8" key="1">
    <citation type="submission" date="2014-08" db="EMBL/GenBank/DDBJ databases">
        <authorList>
            <person name="Murali S."/>
            <person name="Richards S."/>
            <person name="Bandaranaike D."/>
            <person name="Bellair M."/>
            <person name="Blankenburg K."/>
            <person name="Chao H."/>
            <person name="Dinh H."/>
            <person name="Doddapaneni H."/>
            <person name="Dugan-Rocha S."/>
            <person name="Elkadiri S."/>
            <person name="Gnanaolivu R."/>
            <person name="Hughes D."/>
            <person name="Lee S."/>
            <person name="Li M."/>
            <person name="Ming W."/>
            <person name="Munidasa M."/>
            <person name="Muniz J."/>
            <person name="Nguyen L."/>
            <person name="Osuji N."/>
            <person name="Pu L.-L."/>
            <person name="Puazo M."/>
            <person name="Skinner E."/>
            <person name="Qu C."/>
            <person name="Quiroz J."/>
            <person name="Raj R."/>
            <person name="Weissenberger G."/>
            <person name="Xin Y."/>
            <person name="Zou X."/>
            <person name="Han Y."/>
            <person name="Worley K."/>
            <person name="Muzny D."/>
            <person name="Gibbs R."/>
        </authorList>
    </citation>
    <scope>NUCLEOTIDE SEQUENCE</scope>
    <source>
        <strain evidence="8">HAZT.00-mixed</strain>
        <tissue evidence="8">Whole organism</tissue>
    </source>
</reference>
<dbReference type="PANTHER" id="PTHR21396:SF2">
    <property type="entry name" value="LARGE RIBOSOMAL SUBUNIT PROTEIN ML43"/>
    <property type="match status" value="1"/>
</dbReference>
<evidence type="ECO:0000256" key="4">
    <source>
        <dbReference type="ARBA" id="ARBA00023128"/>
    </source>
</evidence>
<evidence type="ECO:0000256" key="1">
    <source>
        <dbReference type="ARBA" id="ARBA00004173"/>
    </source>
</evidence>
<dbReference type="InterPro" id="IPR036249">
    <property type="entry name" value="Thioredoxin-like_sf"/>
</dbReference>
<dbReference type="SMART" id="SM00916">
    <property type="entry name" value="L51_S25_CI-B8"/>
    <property type="match status" value="1"/>
</dbReference>
<dbReference type="SUPFAM" id="SSF52833">
    <property type="entry name" value="Thioredoxin-like"/>
    <property type="match status" value="1"/>
</dbReference>
<proteinExistence type="inferred from homology"/>
<evidence type="ECO:0000256" key="6">
    <source>
        <dbReference type="ARBA" id="ARBA00035188"/>
    </source>
</evidence>
<organism evidence="8">
    <name type="scientific">Hyalella azteca</name>
    <name type="common">Amphipod</name>
    <dbReference type="NCBI Taxonomy" id="294128"/>
    <lineage>
        <taxon>Eukaryota</taxon>
        <taxon>Metazoa</taxon>
        <taxon>Ecdysozoa</taxon>
        <taxon>Arthropoda</taxon>
        <taxon>Crustacea</taxon>
        <taxon>Multicrustacea</taxon>
        <taxon>Malacostraca</taxon>
        <taxon>Eumalacostraca</taxon>
        <taxon>Peracarida</taxon>
        <taxon>Amphipoda</taxon>
        <taxon>Senticaudata</taxon>
        <taxon>Talitrida</taxon>
        <taxon>Talitroidea</taxon>
        <taxon>Hyalellidae</taxon>
        <taxon>Hyalella</taxon>
    </lineage>
</organism>
<dbReference type="EMBL" id="JQDR03003725">
    <property type="protein sequence ID" value="KAA0202381.1"/>
    <property type="molecule type" value="Genomic_DNA"/>
</dbReference>
<dbReference type="GO" id="GO:0003735">
    <property type="term" value="F:structural constituent of ribosome"/>
    <property type="evidence" value="ECO:0007669"/>
    <property type="project" value="InterPro"/>
</dbReference>
<reference evidence="8" key="3">
    <citation type="submission" date="2019-06" db="EMBL/GenBank/DDBJ databases">
        <authorList>
            <person name="Poynton C."/>
            <person name="Hasenbein S."/>
            <person name="Benoit J.B."/>
            <person name="Sepulveda M.S."/>
            <person name="Poelchau M.F."/>
            <person name="Murali S.C."/>
            <person name="Chen S."/>
            <person name="Glastad K.M."/>
            <person name="Werren J.H."/>
            <person name="Vineis J.H."/>
            <person name="Bowen J.L."/>
            <person name="Friedrich M."/>
            <person name="Jones J."/>
            <person name="Robertson H.M."/>
            <person name="Feyereisen R."/>
            <person name="Mechler-Hickson A."/>
            <person name="Mathers N."/>
            <person name="Lee C.E."/>
            <person name="Colbourne J.K."/>
            <person name="Biales A."/>
            <person name="Johnston J.S."/>
            <person name="Wellborn G.A."/>
            <person name="Rosendale A.J."/>
            <person name="Cridge A.G."/>
            <person name="Munoz-Torres M.C."/>
            <person name="Bain P.A."/>
            <person name="Manny A.R."/>
            <person name="Major K.M."/>
            <person name="Lambert F.N."/>
            <person name="Vulpe C.D."/>
            <person name="Tuck P."/>
            <person name="Blalock B.J."/>
            <person name="Lin Y.-Y."/>
            <person name="Smith M.E."/>
            <person name="Ochoa-Acuna H."/>
            <person name="Chen M.-J.M."/>
            <person name="Childers C.P."/>
            <person name="Qu J."/>
            <person name="Dugan S."/>
            <person name="Lee S.L."/>
            <person name="Chao H."/>
            <person name="Dinh H."/>
            <person name="Han Y."/>
            <person name="Doddapaneni H."/>
            <person name="Worley K.C."/>
            <person name="Muzny D.M."/>
            <person name="Gibbs R.A."/>
            <person name="Richards S."/>
        </authorList>
    </citation>
    <scope>NUCLEOTIDE SEQUENCE</scope>
    <source>
        <strain evidence="8">HAZT.00-mixed</strain>
        <tissue evidence="8">Whole organism</tissue>
    </source>
</reference>
<dbReference type="Proteomes" id="UP000711488">
    <property type="component" value="Unassembled WGS sequence"/>
</dbReference>
<dbReference type="GO" id="GO:0032543">
    <property type="term" value="P:mitochondrial translation"/>
    <property type="evidence" value="ECO:0007669"/>
    <property type="project" value="InterPro"/>
</dbReference>
<accession>A0A6A0HAY3</accession>
<evidence type="ECO:0000256" key="3">
    <source>
        <dbReference type="ARBA" id="ARBA00022980"/>
    </source>
</evidence>
<dbReference type="PANTHER" id="PTHR21396">
    <property type="entry name" value="39S RIBOSOMAL PROTEIN L43"/>
    <property type="match status" value="1"/>
</dbReference>
<dbReference type="InterPro" id="IPR007741">
    <property type="entry name" value="Ribosomal_mL43/mS25/NADH_DH"/>
</dbReference>
<gene>
    <name evidence="8" type="ORF">HAZT_HAZT010904</name>
</gene>
<evidence type="ECO:0000256" key="5">
    <source>
        <dbReference type="ARBA" id="ARBA00023274"/>
    </source>
</evidence>